<sequence length="262" mass="29466">MPPSALEILTRLNIQYPMLFKLTNPDQSRSMHCGVLEFVAGEGKVFLPYWMLQNLLTEEGAYINVTNVSLPIATFARFQPQSTAFLEISDPKAVLENALRQFACLTVDDIIAISYNETIYELKVLELKPSRAVTIIECDMSVDFAPPVGYEEPTYAKPDQKPKETEEDEVHIPEQDKHFVPFAGKGSRLDGKDKPNKALMGMEAPSTSAPRARGVPFYDYIPGELRFIRNQKKNDQNGEIKEEFKPFTGEGQKLKTSSKGRA</sequence>
<organism evidence="6 7">
    <name type="scientific">Cichlidogyrus casuarinus</name>
    <dbReference type="NCBI Taxonomy" id="1844966"/>
    <lineage>
        <taxon>Eukaryota</taxon>
        <taxon>Metazoa</taxon>
        <taxon>Spiralia</taxon>
        <taxon>Lophotrochozoa</taxon>
        <taxon>Platyhelminthes</taxon>
        <taxon>Monogenea</taxon>
        <taxon>Monopisthocotylea</taxon>
        <taxon>Dactylogyridea</taxon>
        <taxon>Ancyrocephalidae</taxon>
        <taxon>Cichlidogyrus</taxon>
    </lineage>
</organism>
<dbReference type="Pfam" id="PF03152">
    <property type="entry name" value="UFD1_N1"/>
    <property type="match status" value="1"/>
</dbReference>
<dbReference type="InterPro" id="IPR042299">
    <property type="entry name" value="Ufd1-like_Nn"/>
</dbReference>
<dbReference type="Pfam" id="PF24842">
    <property type="entry name" value="UFD1_N2"/>
    <property type="match status" value="1"/>
</dbReference>
<proteinExistence type="inferred from homology"/>
<dbReference type="EMBL" id="JBJKFK010000795">
    <property type="protein sequence ID" value="KAL3315232.1"/>
    <property type="molecule type" value="Genomic_DNA"/>
</dbReference>
<feature type="domain" description="Ubiquitin fusion degradation protein UFD1 N-terminal subdomain 2" evidence="5">
    <location>
        <begin position="73"/>
        <end position="147"/>
    </location>
</feature>
<comment type="similarity">
    <text evidence="1">Belongs to the UFD1 family.</text>
</comment>
<evidence type="ECO:0000256" key="1">
    <source>
        <dbReference type="ARBA" id="ARBA00006043"/>
    </source>
</evidence>
<evidence type="ECO:0000256" key="3">
    <source>
        <dbReference type="SAM" id="MobiDB-lite"/>
    </source>
</evidence>
<dbReference type="InterPro" id="IPR004854">
    <property type="entry name" value="Ufd1-like"/>
</dbReference>
<dbReference type="AlphaFoldDB" id="A0ABD2Q7N7"/>
<evidence type="ECO:0000259" key="5">
    <source>
        <dbReference type="Pfam" id="PF24842"/>
    </source>
</evidence>
<dbReference type="Gene3D" id="3.10.330.10">
    <property type="match status" value="1"/>
</dbReference>
<gene>
    <name evidence="6" type="primary">UFD1L</name>
    <name evidence="6" type="ORF">Ciccas_006131</name>
</gene>
<dbReference type="Gene3D" id="2.40.40.50">
    <property type="entry name" value="Ubiquitin fusion degradation protein UFD1, N-terminal domain"/>
    <property type="match status" value="1"/>
</dbReference>
<feature type="domain" description="Ubiquitin fusion degradation protein UFD1 N-terminal subdomain 1" evidence="4">
    <location>
        <begin position="1"/>
        <end position="71"/>
    </location>
</feature>
<evidence type="ECO:0000313" key="6">
    <source>
        <dbReference type="EMBL" id="KAL3315232.1"/>
    </source>
</evidence>
<keyword evidence="2" id="KW-0833">Ubl conjugation pathway</keyword>
<dbReference type="InterPro" id="IPR055417">
    <property type="entry name" value="UFD1_N1"/>
</dbReference>
<evidence type="ECO:0000259" key="4">
    <source>
        <dbReference type="Pfam" id="PF03152"/>
    </source>
</evidence>
<dbReference type="Proteomes" id="UP001626550">
    <property type="component" value="Unassembled WGS sequence"/>
</dbReference>
<protein>
    <submittedName>
        <fullName evidence="6">Ubiquitin recognition factor in ER-associated degradation protein 1</fullName>
    </submittedName>
</protein>
<name>A0ABD2Q7N7_9PLAT</name>
<dbReference type="FunFam" id="3.10.330.10:FF:000002">
    <property type="entry name" value="ubiquitin fusion degradation protein 1 homolog"/>
    <property type="match status" value="1"/>
</dbReference>
<feature type="region of interest" description="Disordered" evidence="3">
    <location>
        <begin position="230"/>
        <end position="262"/>
    </location>
</feature>
<feature type="compositionally biased region" description="Basic and acidic residues" evidence="3">
    <location>
        <begin position="232"/>
        <end position="245"/>
    </location>
</feature>
<dbReference type="PANTHER" id="PTHR12555:SF13">
    <property type="entry name" value="UBIQUITIN RECOGNITION FACTOR IN ER-ASSOCIATED DEGRADATION PROTEIN 1"/>
    <property type="match status" value="1"/>
</dbReference>
<dbReference type="InterPro" id="IPR055418">
    <property type="entry name" value="UFD1_N2"/>
</dbReference>
<keyword evidence="7" id="KW-1185">Reference proteome</keyword>
<dbReference type="GO" id="GO:0010498">
    <property type="term" value="P:proteasomal protein catabolic process"/>
    <property type="evidence" value="ECO:0007669"/>
    <property type="project" value="UniProtKB-ARBA"/>
</dbReference>
<evidence type="ECO:0000313" key="7">
    <source>
        <dbReference type="Proteomes" id="UP001626550"/>
    </source>
</evidence>
<dbReference type="PANTHER" id="PTHR12555">
    <property type="entry name" value="UBIQUITIN FUSION DEGRADATON PROTEIN 1"/>
    <property type="match status" value="1"/>
</dbReference>
<accession>A0ABD2Q7N7</accession>
<evidence type="ECO:0000256" key="2">
    <source>
        <dbReference type="ARBA" id="ARBA00022786"/>
    </source>
</evidence>
<comment type="caution">
    <text evidence="6">The sequence shown here is derived from an EMBL/GenBank/DDBJ whole genome shotgun (WGS) entry which is preliminary data.</text>
</comment>
<reference evidence="6 7" key="1">
    <citation type="submission" date="2024-11" db="EMBL/GenBank/DDBJ databases">
        <title>Adaptive evolution of stress response genes in parasites aligns with host niche diversity.</title>
        <authorList>
            <person name="Hahn C."/>
            <person name="Resl P."/>
        </authorList>
    </citation>
    <scope>NUCLEOTIDE SEQUENCE [LARGE SCALE GENOMIC DNA]</scope>
    <source>
        <strain evidence="6">EGGRZ-B1_66</strain>
        <tissue evidence="6">Body</tissue>
    </source>
</reference>